<dbReference type="VEuPathDB" id="VectorBase:LLOJ009682"/>
<reference evidence="2" key="3">
    <citation type="submission" date="2020-05" db="UniProtKB">
        <authorList>
            <consortium name="EnsemblMetazoa"/>
        </authorList>
    </citation>
    <scope>IDENTIFICATION</scope>
    <source>
        <strain evidence="2">Jacobina</strain>
    </source>
</reference>
<dbReference type="EMBL" id="AJWK01033656">
    <property type="status" value="NOT_ANNOTATED_CDS"/>
    <property type="molecule type" value="Genomic_DNA"/>
</dbReference>
<dbReference type="VEuPathDB" id="VectorBase:LLONM1_005618"/>
<evidence type="ECO:0000313" key="3">
    <source>
        <dbReference type="Proteomes" id="UP000092461"/>
    </source>
</evidence>
<reference evidence="3" key="1">
    <citation type="submission" date="2012-05" db="EMBL/GenBank/DDBJ databases">
        <title>Whole Genome Assembly of Lutzomyia longipalpis.</title>
        <authorList>
            <person name="Richards S."/>
            <person name="Qu C."/>
            <person name="Dillon R."/>
            <person name="Worley K."/>
            <person name="Scherer S."/>
            <person name="Batterton M."/>
            <person name="Taylor A."/>
            <person name="Hawes A."/>
            <person name="Hernandez B."/>
            <person name="Kovar C."/>
            <person name="Mandapat C."/>
            <person name="Pham C."/>
            <person name="Qu C."/>
            <person name="Jing C."/>
            <person name="Bess C."/>
            <person name="Bandaranaike D."/>
            <person name="Ngo D."/>
            <person name="Ongeri F."/>
            <person name="Arias F."/>
            <person name="Lara F."/>
            <person name="Weissenberger G."/>
            <person name="Kamau G."/>
            <person name="Han H."/>
            <person name="Shen H."/>
            <person name="Dinh H."/>
            <person name="Khalil I."/>
            <person name="Jones J."/>
            <person name="Shafer J."/>
            <person name="Jayaseelan J."/>
            <person name="Quiroz J."/>
            <person name="Blankenburg K."/>
            <person name="Nguyen L."/>
            <person name="Jackson L."/>
            <person name="Francisco L."/>
            <person name="Tang L.-Y."/>
            <person name="Pu L.-L."/>
            <person name="Perales L."/>
            <person name="Lorensuhewa L."/>
            <person name="Munidasa M."/>
            <person name="Coyle M."/>
            <person name="Taylor M."/>
            <person name="Puazo M."/>
            <person name="Firestine M."/>
            <person name="Scheel M."/>
            <person name="Javaid M."/>
            <person name="Wang M."/>
            <person name="Li M."/>
            <person name="Tabassum N."/>
            <person name="Saada N."/>
            <person name="Osuji N."/>
            <person name="Aqrawi P."/>
            <person name="Fu Q."/>
            <person name="Thornton R."/>
            <person name="Raj R."/>
            <person name="Goodspeed R."/>
            <person name="Mata R."/>
            <person name="Najjar R."/>
            <person name="Gubbala S."/>
            <person name="Lee S."/>
            <person name="Denson S."/>
            <person name="Patil S."/>
            <person name="Macmil S."/>
            <person name="Qi S."/>
            <person name="Matskevitch T."/>
            <person name="Palculict T."/>
            <person name="Mathew T."/>
            <person name="Vee V."/>
            <person name="Velamala V."/>
            <person name="Korchina V."/>
            <person name="Cai W."/>
            <person name="Liu W."/>
            <person name="Dai W."/>
            <person name="Zou X."/>
            <person name="Zhu Y."/>
            <person name="Zhang Y."/>
            <person name="Wu Y.-Q."/>
            <person name="Xin Y."/>
            <person name="Nazarath L."/>
            <person name="Kovar C."/>
            <person name="Han Y."/>
            <person name="Muzny D."/>
            <person name="Gibbs R."/>
        </authorList>
    </citation>
    <scope>NUCLEOTIDE SEQUENCE [LARGE SCALE GENOMIC DNA]</scope>
    <source>
        <strain evidence="3">Jacobina</strain>
    </source>
</reference>
<organism evidence="2 3">
    <name type="scientific">Lutzomyia longipalpis</name>
    <name type="common">Sand fly</name>
    <dbReference type="NCBI Taxonomy" id="7200"/>
    <lineage>
        <taxon>Eukaryota</taxon>
        <taxon>Metazoa</taxon>
        <taxon>Ecdysozoa</taxon>
        <taxon>Arthropoda</taxon>
        <taxon>Hexapoda</taxon>
        <taxon>Insecta</taxon>
        <taxon>Pterygota</taxon>
        <taxon>Neoptera</taxon>
        <taxon>Endopterygota</taxon>
        <taxon>Diptera</taxon>
        <taxon>Nematocera</taxon>
        <taxon>Psychodoidea</taxon>
        <taxon>Psychodidae</taxon>
        <taxon>Lutzomyia</taxon>
        <taxon>Lutzomyia</taxon>
    </lineage>
</organism>
<dbReference type="InterPro" id="IPR052943">
    <property type="entry name" value="TMTC_O-mannosyl-trnsfr"/>
</dbReference>
<protein>
    <submittedName>
        <fullName evidence="1 2">Uncharacterized protein</fullName>
    </submittedName>
</protein>
<dbReference type="Proteomes" id="UP000092461">
    <property type="component" value="Unassembled WGS sequence"/>
</dbReference>
<evidence type="ECO:0000313" key="1">
    <source>
        <dbReference type="EMBL" id="MBC1179054.1"/>
    </source>
</evidence>
<proteinExistence type="predicted"/>
<name>A0A1B0CXE5_LUTLO</name>
<accession>A0A1B0CXE5</accession>
<dbReference type="AlphaFoldDB" id="A0A1B0CXE5"/>
<reference evidence="1" key="2">
    <citation type="journal article" date="2020" name="BMC">
        <title>Leishmania infection induces a limited differential gene expression in the sand fly midgut.</title>
        <authorList>
            <person name="Coutinho-Abreu I.V."/>
            <person name="Serafim T.D."/>
            <person name="Meneses C."/>
            <person name="Kamhawi S."/>
            <person name="Oliveira F."/>
            <person name="Valenzuela J.G."/>
        </authorList>
    </citation>
    <scope>NUCLEOTIDE SEQUENCE</scope>
    <source>
        <strain evidence="1">Jacobina</strain>
        <tissue evidence="1">Midgut</tissue>
    </source>
</reference>
<sequence length="105" mass="12088">MKRRLINSSNINRNGNADEDWCEVTDFLLDGWRSHLLILLVTLICYVNGLRGDFVHDDIPAITMNRDVLGHNPLSHVFLNDFWGTSMGDVNSHKSYRPLTTLTFR</sequence>
<dbReference type="EMBL" id="GITU01010351">
    <property type="protein sequence ID" value="MBC1179054.1"/>
    <property type="molecule type" value="Transcribed_RNA"/>
</dbReference>
<dbReference type="PANTHER" id="PTHR44809">
    <property type="match status" value="1"/>
</dbReference>
<dbReference type="EnsemblMetazoa" id="LLOJ009682-RA">
    <property type="protein sequence ID" value="LLOJ009682-PA"/>
    <property type="gene ID" value="LLOJ009682"/>
</dbReference>
<dbReference type="PANTHER" id="PTHR44809:SF1">
    <property type="entry name" value="PROTEIN O-MANNOSYL-TRANSFERASE TMTC1"/>
    <property type="match status" value="1"/>
</dbReference>
<keyword evidence="3" id="KW-1185">Reference proteome</keyword>
<evidence type="ECO:0000313" key="2">
    <source>
        <dbReference type="EnsemblMetazoa" id="LLOJ009682-PA"/>
    </source>
</evidence>